<keyword evidence="1" id="KW-0418">Kinase</keyword>
<dbReference type="Gene3D" id="3.30.565.10">
    <property type="entry name" value="Histidine kinase-like ATPase, C-terminal domain"/>
    <property type="match status" value="1"/>
</dbReference>
<keyword evidence="1" id="KW-0808">Transferase</keyword>
<dbReference type="InterPro" id="IPR036890">
    <property type="entry name" value="HATPase_C_sf"/>
</dbReference>
<keyword evidence="4" id="KW-1185">Reference proteome</keyword>
<dbReference type="GO" id="GO:0004674">
    <property type="term" value="F:protein serine/threonine kinase activity"/>
    <property type="evidence" value="ECO:0007669"/>
    <property type="project" value="UniProtKB-KW"/>
</dbReference>
<dbReference type="PANTHER" id="PTHR35526">
    <property type="entry name" value="ANTI-SIGMA-F FACTOR RSBW-RELATED"/>
    <property type="match status" value="1"/>
</dbReference>
<dbReference type="SUPFAM" id="SSF55874">
    <property type="entry name" value="ATPase domain of HSP90 chaperone/DNA topoisomerase II/histidine kinase"/>
    <property type="match status" value="1"/>
</dbReference>
<sequence>MSDPSILVIASVAESIKIARDFARGWLEAEGVERAAVGVALLVVSELVTNAYRHGSAPGEMISVRLYLSDAGPVVEVRDSGDSEPRPRPLTPDSFTGRGLAIVAELTAAWGFHRLASGGKAVYAVLNGARHGAP</sequence>
<proteinExistence type="predicted"/>
<protein>
    <submittedName>
        <fullName evidence="3">Anti-sigma regulatory factor (Ser/Thr protein kinase)</fullName>
    </submittedName>
</protein>
<dbReference type="InterPro" id="IPR003594">
    <property type="entry name" value="HATPase_dom"/>
</dbReference>
<gene>
    <name evidence="3" type="ORF">HNR61_005358</name>
</gene>
<keyword evidence="1" id="KW-0723">Serine/threonine-protein kinase</keyword>
<evidence type="ECO:0000313" key="3">
    <source>
        <dbReference type="EMBL" id="MBA8953705.1"/>
    </source>
</evidence>
<organism evidence="3 4">
    <name type="scientific">Actinomadura namibiensis</name>
    <dbReference type="NCBI Taxonomy" id="182080"/>
    <lineage>
        <taxon>Bacteria</taxon>
        <taxon>Bacillati</taxon>
        <taxon>Actinomycetota</taxon>
        <taxon>Actinomycetes</taxon>
        <taxon>Streptosporangiales</taxon>
        <taxon>Thermomonosporaceae</taxon>
        <taxon>Actinomadura</taxon>
    </lineage>
</organism>
<reference evidence="3 4" key="1">
    <citation type="submission" date="2020-08" db="EMBL/GenBank/DDBJ databases">
        <title>Genomic Encyclopedia of Type Strains, Phase IV (KMG-IV): sequencing the most valuable type-strain genomes for metagenomic binning, comparative biology and taxonomic classification.</title>
        <authorList>
            <person name="Goeker M."/>
        </authorList>
    </citation>
    <scope>NUCLEOTIDE SEQUENCE [LARGE SCALE GENOMIC DNA]</scope>
    <source>
        <strain evidence="3 4">DSM 44197</strain>
    </source>
</reference>
<name>A0A7W3LSY3_ACTNM</name>
<dbReference type="AlphaFoldDB" id="A0A7W3LSY3"/>
<dbReference type="CDD" id="cd16936">
    <property type="entry name" value="HATPase_RsbW-like"/>
    <property type="match status" value="1"/>
</dbReference>
<evidence type="ECO:0000313" key="4">
    <source>
        <dbReference type="Proteomes" id="UP000572680"/>
    </source>
</evidence>
<dbReference type="RefSeq" id="WP_182845868.1">
    <property type="nucleotide sequence ID" value="NZ_BAAALP010000056.1"/>
</dbReference>
<accession>A0A7W3LSY3</accession>
<comment type="caution">
    <text evidence="3">The sequence shown here is derived from an EMBL/GenBank/DDBJ whole genome shotgun (WGS) entry which is preliminary data.</text>
</comment>
<feature type="domain" description="Histidine kinase/HSP90-like ATPase" evidence="2">
    <location>
        <begin position="13"/>
        <end position="123"/>
    </location>
</feature>
<evidence type="ECO:0000256" key="1">
    <source>
        <dbReference type="ARBA" id="ARBA00022527"/>
    </source>
</evidence>
<dbReference type="EMBL" id="JACJIA010000007">
    <property type="protein sequence ID" value="MBA8953705.1"/>
    <property type="molecule type" value="Genomic_DNA"/>
</dbReference>
<dbReference type="InterPro" id="IPR050267">
    <property type="entry name" value="Anti-sigma-factor_SerPK"/>
</dbReference>
<evidence type="ECO:0000259" key="2">
    <source>
        <dbReference type="Pfam" id="PF13581"/>
    </source>
</evidence>
<dbReference type="Pfam" id="PF13581">
    <property type="entry name" value="HATPase_c_2"/>
    <property type="match status" value="1"/>
</dbReference>
<dbReference type="PANTHER" id="PTHR35526:SF3">
    <property type="entry name" value="ANTI-SIGMA-F FACTOR RSBW"/>
    <property type="match status" value="1"/>
</dbReference>
<dbReference type="Proteomes" id="UP000572680">
    <property type="component" value="Unassembled WGS sequence"/>
</dbReference>